<evidence type="ECO:0000256" key="2">
    <source>
        <dbReference type="ARBA" id="ARBA00001947"/>
    </source>
</evidence>
<dbReference type="GO" id="GO:0019677">
    <property type="term" value="P:NAD+ catabolic process"/>
    <property type="evidence" value="ECO:0007669"/>
    <property type="project" value="TreeGrafter"/>
</dbReference>
<dbReference type="InterPro" id="IPR015797">
    <property type="entry name" value="NUDIX_hydrolase-like_dom_sf"/>
</dbReference>
<organism evidence="11">
    <name type="scientific">marine metagenome</name>
    <dbReference type="NCBI Taxonomy" id="408172"/>
    <lineage>
        <taxon>unclassified sequences</taxon>
        <taxon>metagenomes</taxon>
        <taxon>ecological metagenomes</taxon>
    </lineage>
</organism>
<dbReference type="InterPro" id="IPR015375">
    <property type="entry name" value="NADH_PPase-like_N"/>
</dbReference>
<dbReference type="InterPro" id="IPR015376">
    <property type="entry name" value="Znr_NADH_PPase"/>
</dbReference>
<proteinExistence type="inferred from homology"/>
<dbReference type="GO" id="GO:0005829">
    <property type="term" value="C:cytosol"/>
    <property type="evidence" value="ECO:0007669"/>
    <property type="project" value="TreeGrafter"/>
</dbReference>
<dbReference type="Pfam" id="PF09296">
    <property type="entry name" value="NUDIX-like"/>
    <property type="match status" value="1"/>
</dbReference>
<accession>A0A381QXG3</accession>
<evidence type="ECO:0000256" key="9">
    <source>
        <dbReference type="ARBA" id="ARBA00023679"/>
    </source>
</evidence>
<dbReference type="SUPFAM" id="SSF55811">
    <property type="entry name" value="Nudix"/>
    <property type="match status" value="1"/>
</dbReference>
<comment type="cofactor">
    <cofactor evidence="2">
        <name>Zn(2+)</name>
        <dbReference type="ChEBI" id="CHEBI:29105"/>
    </cofactor>
</comment>
<dbReference type="GO" id="GO:0046872">
    <property type="term" value="F:metal ion binding"/>
    <property type="evidence" value="ECO:0007669"/>
    <property type="project" value="UniProtKB-KW"/>
</dbReference>
<dbReference type="PANTHER" id="PTHR42904:SF6">
    <property type="entry name" value="NAD-CAPPED RNA HYDROLASE NUDT12"/>
    <property type="match status" value="1"/>
</dbReference>
<comment type="similarity">
    <text evidence="3">Belongs to the Nudix hydrolase family. NudC subfamily.</text>
</comment>
<keyword evidence="6" id="KW-0378">Hydrolase</keyword>
<dbReference type="InterPro" id="IPR020084">
    <property type="entry name" value="NUDIX_hydrolase_CS"/>
</dbReference>
<dbReference type="Gene3D" id="3.90.79.20">
    <property type="match status" value="1"/>
</dbReference>
<dbReference type="PANTHER" id="PTHR42904">
    <property type="entry name" value="NUDIX HYDROLASE, NUDC SUBFAMILY"/>
    <property type="match status" value="1"/>
</dbReference>
<dbReference type="Pfam" id="PF00293">
    <property type="entry name" value="NUDIX"/>
    <property type="match status" value="1"/>
</dbReference>
<dbReference type="InterPro" id="IPR049734">
    <property type="entry name" value="NudC-like_C"/>
</dbReference>
<keyword evidence="5" id="KW-0479">Metal-binding</keyword>
<evidence type="ECO:0000256" key="7">
    <source>
        <dbReference type="ARBA" id="ARBA00022842"/>
    </source>
</evidence>
<evidence type="ECO:0000256" key="6">
    <source>
        <dbReference type="ARBA" id="ARBA00022801"/>
    </source>
</evidence>
<name>A0A381QXG3_9ZZZZ</name>
<reference evidence="11" key="1">
    <citation type="submission" date="2018-05" db="EMBL/GenBank/DDBJ databases">
        <authorList>
            <person name="Lanie J.A."/>
            <person name="Ng W.-L."/>
            <person name="Kazmierczak K.M."/>
            <person name="Andrzejewski T.M."/>
            <person name="Davidsen T.M."/>
            <person name="Wayne K.J."/>
            <person name="Tettelin H."/>
            <person name="Glass J.I."/>
            <person name="Rusch D."/>
            <person name="Podicherti R."/>
            <person name="Tsui H.-C.T."/>
            <person name="Winkler M.E."/>
        </authorList>
    </citation>
    <scope>NUCLEOTIDE SEQUENCE</scope>
</reference>
<dbReference type="AlphaFoldDB" id="A0A381QXG3"/>
<evidence type="ECO:0000259" key="10">
    <source>
        <dbReference type="PROSITE" id="PS51462"/>
    </source>
</evidence>
<dbReference type="PROSITE" id="PS51462">
    <property type="entry name" value="NUDIX"/>
    <property type="match status" value="1"/>
</dbReference>
<evidence type="ECO:0000256" key="3">
    <source>
        <dbReference type="ARBA" id="ARBA00009595"/>
    </source>
</evidence>
<dbReference type="Pfam" id="PF09297">
    <property type="entry name" value="Zn_ribbon_NUD"/>
    <property type="match status" value="1"/>
</dbReference>
<dbReference type="GO" id="GO:0006742">
    <property type="term" value="P:NADP+ catabolic process"/>
    <property type="evidence" value="ECO:0007669"/>
    <property type="project" value="TreeGrafter"/>
</dbReference>
<dbReference type="GO" id="GO:0035529">
    <property type="term" value="F:NADH pyrophosphatase activity"/>
    <property type="evidence" value="ECO:0007669"/>
    <property type="project" value="TreeGrafter"/>
</dbReference>
<dbReference type="PRINTS" id="PR00502">
    <property type="entry name" value="NUDIXFAMILY"/>
</dbReference>
<comment type="catalytic activity">
    <reaction evidence="9">
        <text>a 5'-end NAD(+)-phospho-ribonucleoside in mRNA + H2O = a 5'-end phospho-adenosine-phospho-ribonucleoside in mRNA + beta-nicotinamide D-ribonucleotide + 2 H(+)</text>
        <dbReference type="Rhea" id="RHEA:60876"/>
        <dbReference type="Rhea" id="RHEA-COMP:15698"/>
        <dbReference type="Rhea" id="RHEA-COMP:15719"/>
        <dbReference type="ChEBI" id="CHEBI:14649"/>
        <dbReference type="ChEBI" id="CHEBI:15377"/>
        <dbReference type="ChEBI" id="CHEBI:15378"/>
        <dbReference type="ChEBI" id="CHEBI:144029"/>
        <dbReference type="ChEBI" id="CHEBI:144051"/>
    </reaction>
    <physiologicalReaction direction="left-to-right" evidence="9">
        <dbReference type="Rhea" id="RHEA:60877"/>
    </physiologicalReaction>
</comment>
<sequence>MNHVALENSPTMNHLQLSSLNLFSSQTTDRAPEQRSTETTLACLINSESSRFLPVSGTNVFVRREASGYRAALLSLIEFEKTFGVLVDYVYLGREFDQHYFATIVEENSSNHGEFVDLRSCAALLDERHAALLSYARAILNWRKTQSFCGSCGARTVARSGGHMLQCTAPQCTREHYPRTDPAIIVLVEHGDEALFGRKSEWPEKRYSTIAGFVEPGESAEQAVIREVAEETGIQVESASYHSSQPWPFPGTLMLGYHAQAASRSISLNDKELEDACWLSRKQISEGLATGRFQLPTDISISFRLIEDWYNKKDGESLRTLRNRYHKDG</sequence>
<evidence type="ECO:0000256" key="1">
    <source>
        <dbReference type="ARBA" id="ARBA00001946"/>
    </source>
</evidence>
<dbReference type="PROSITE" id="PS00893">
    <property type="entry name" value="NUDIX_BOX"/>
    <property type="match status" value="1"/>
</dbReference>
<dbReference type="InterPro" id="IPR020476">
    <property type="entry name" value="Nudix_hydrolase"/>
</dbReference>
<dbReference type="NCBIfam" id="NF001299">
    <property type="entry name" value="PRK00241.1"/>
    <property type="match status" value="1"/>
</dbReference>
<evidence type="ECO:0000256" key="4">
    <source>
        <dbReference type="ARBA" id="ARBA00012381"/>
    </source>
</evidence>
<dbReference type="GO" id="GO:0005777">
    <property type="term" value="C:peroxisome"/>
    <property type="evidence" value="ECO:0007669"/>
    <property type="project" value="TreeGrafter"/>
</dbReference>
<keyword evidence="8" id="KW-0520">NAD</keyword>
<dbReference type="InterPro" id="IPR050241">
    <property type="entry name" value="NAD-cap_RNA_hydrolase_NudC"/>
</dbReference>
<comment type="cofactor">
    <cofactor evidence="1">
        <name>Mg(2+)</name>
        <dbReference type="ChEBI" id="CHEBI:18420"/>
    </cofactor>
</comment>
<gene>
    <name evidence="11" type="ORF">METZ01_LOCUS36986</name>
</gene>
<dbReference type="InterPro" id="IPR000086">
    <property type="entry name" value="NUDIX_hydrolase_dom"/>
</dbReference>
<protein>
    <recommendedName>
        <fullName evidence="4">NAD(+) diphosphatase</fullName>
        <ecNumber evidence="4">3.6.1.22</ecNumber>
    </recommendedName>
</protein>
<evidence type="ECO:0000313" key="11">
    <source>
        <dbReference type="EMBL" id="SUZ84132.1"/>
    </source>
</evidence>
<dbReference type="EMBL" id="UINC01001582">
    <property type="protein sequence ID" value="SUZ84132.1"/>
    <property type="molecule type" value="Genomic_DNA"/>
</dbReference>
<dbReference type="Gene3D" id="3.90.79.10">
    <property type="entry name" value="Nucleoside Triphosphate Pyrophosphohydrolase"/>
    <property type="match status" value="1"/>
</dbReference>
<evidence type="ECO:0000256" key="8">
    <source>
        <dbReference type="ARBA" id="ARBA00023027"/>
    </source>
</evidence>
<keyword evidence="7" id="KW-0460">Magnesium</keyword>
<feature type="domain" description="Nudix hydrolase" evidence="10">
    <location>
        <begin position="178"/>
        <end position="307"/>
    </location>
</feature>
<dbReference type="CDD" id="cd03429">
    <property type="entry name" value="NUDIX_NADH_pyrophosphatase_Nudt13"/>
    <property type="match status" value="1"/>
</dbReference>
<evidence type="ECO:0000256" key="5">
    <source>
        <dbReference type="ARBA" id="ARBA00022723"/>
    </source>
</evidence>
<dbReference type="EC" id="3.6.1.22" evidence="4"/>